<feature type="domain" description="RNase H type-1" evidence="1">
    <location>
        <begin position="10"/>
        <end position="70"/>
    </location>
</feature>
<proteinExistence type="predicted"/>
<gene>
    <name evidence="4" type="primary">LOC116214752</name>
</gene>
<protein>
    <submittedName>
        <fullName evidence="4">Methyltransferase-like protein 25 isoform X1</fullName>
    </submittedName>
</protein>
<dbReference type="InterPro" id="IPR002156">
    <property type="entry name" value="RNaseH_domain"/>
</dbReference>
<accession>A0A6P8ELA6</accession>
<dbReference type="GO" id="GO:0004523">
    <property type="term" value="F:RNA-DNA hybrid ribonuclease activity"/>
    <property type="evidence" value="ECO:0007669"/>
    <property type="project" value="InterPro"/>
</dbReference>
<evidence type="ECO:0000259" key="1">
    <source>
        <dbReference type="Pfam" id="PF13456"/>
    </source>
</evidence>
<organism evidence="3 4">
    <name type="scientific">Punica granatum</name>
    <name type="common">Pomegranate</name>
    <dbReference type="NCBI Taxonomy" id="22663"/>
    <lineage>
        <taxon>Eukaryota</taxon>
        <taxon>Viridiplantae</taxon>
        <taxon>Streptophyta</taxon>
        <taxon>Embryophyta</taxon>
        <taxon>Tracheophyta</taxon>
        <taxon>Spermatophyta</taxon>
        <taxon>Magnoliopsida</taxon>
        <taxon>eudicotyledons</taxon>
        <taxon>Gunneridae</taxon>
        <taxon>Pentapetalae</taxon>
        <taxon>rosids</taxon>
        <taxon>malvids</taxon>
        <taxon>Myrtales</taxon>
        <taxon>Lythraceae</taxon>
        <taxon>Punica</taxon>
    </lineage>
</organism>
<dbReference type="InterPro" id="IPR025714">
    <property type="entry name" value="Methyltranfer_dom"/>
</dbReference>
<dbReference type="Pfam" id="PF13456">
    <property type="entry name" value="RVT_3"/>
    <property type="match status" value="1"/>
</dbReference>
<dbReference type="Proteomes" id="UP000515151">
    <property type="component" value="Chromosome 7"/>
</dbReference>
<dbReference type="RefSeq" id="XP_031406056.1">
    <property type="nucleotide sequence ID" value="XM_031550196.1"/>
</dbReference>
<dbReference type="InterPro" id="IPR052220">
    <property type="entry name" value="METTL25"/>
</dbReference>
<sequence length="615" mass="68561">MHNIGHPTVTVELWGVISGLNLAWSLGCKRIILEVDSLLVRGWITGMVASGPFHSSLVNDIKSLFMKDWESSDSEQEARHPFPAHMAECGCEYSCQTAVQTLDWIQAIVRFIEPYIFLMEAHVVNFFKDRLWEAVDKEWMDCLREESVQNLLLIPSGVVQGHWPASLKKFVHTLRCLSFPRDQADLQTMFPGLHADSLSSVLIQGMSMKKKHEVEVLSAIVSFIAKRVGAHTIIDVGAGQGYLAQVLSFQYQHSVVAIDASSHHGRVTDARAERIKKHYAAQMRRSGSANMSLNIPKTITCEVSSIDMLKGLSMIPIHKDANEKLVRHEIDGRKPDSVSDASNDALLVLAGLHSCGDLSVTMLRTFIELDDVKAVVSIGCCYNLLSEVGSEDDSCQRGFPVSSGIKSAGISLGKCSRDLACQSAERWRSLKEDSGLHNFELHAFRAAFQMVLLSHYPEVMVTSPSIGRQGKAMRRQQQRRILESSLNQESSCRVGSDFDSNGSCNNRSTICERAPSGTNYSNFEEFSLSGLQRLGLQPLQDMDLHWIWKEHEPFMEFIGPYWSLRAAIGGVLETLILLDRLLFLQEQGIPLKAFMLPIFDPSLSPRNVAIVAMKI</sequence>
<dbReference type="InterPro" id="IPR029063">
    <property type="entry name" value="SAM-dependent_MTases_sf"/>
</dbReference>
<dbReference type="CDD" id="cd06222">
    <property type="entry name" value="RNase_H_like"/>
    <property type="match status" value="1"/>
</dbReference>
<evidence type="ECO:0000259" key="2">
    <source>
        <dbReference type="Pfam" id="PF13679"/>
    </source>
</evidence>
<dbReference type="PANTHER" id="PTHR12496">
    <property type="entry name" value="CGI-41 METHYLTRANSFERASE"/>
    <property type="match status" value="1"/>
</dbReference>
<dbReference type="InterPro" id="IPR012337">
    <property type="entry name" value="RNaseH-like_sf"/>
</dbReference>
<dbReference type="Pfam" id="PF13679">
    <property type="entry name" value="Methyltransf_32"/>
    <property type="match status" value="1"/>
</dbReference>
<dbReference type="InterPro" id="IPR044730">
    <property type="entry name" value="RNase_H-like_dom_plant"/>
</dbReference>
<dbReference type="PANTHER" id="PTHR12496:SF0">
    <property type="entry name" value="METHYLTRANSFERASE DOMAIN-CONTAINING PROTEIN"/>
    <property type="match status" value="1"/>
</dbReference>
<dbReference type="GeneID" id="116214752"/>
<dbReference type="AlphaFoldDB" id="A0A6P8ELA6"/>
<evidence type="ECO:0000313" key="3">
    <source>
        <dbReference type="Proteomes" id="UP000515151"/>
    </source>
</evidence>
<name>A0A6P8ELA6_PUNGR</name>
<dbReference type="GO" id="GO:0003676">
    <property type="term" value="F:nucleic acid binding"/>
    <property type="evidence" value="ECO:0007669"/>
    <property type="project" value="InterPro"/>
</dbReference>
<feature type="domain" description="Methyltransferase" evidence="2">
    <location>
        <begin position="209"/>
        <end position="387"/>
    </location>
</feature>
<evidence type="ECO:0000313" key="4">
    <source>
        <dbReference type="RefSeq" id="XP_031406056.1"/>
    </source>
</evidence>
<reference evidence="4" key="2">
    <citation type="submission" date="2025-08" db="UniProtKB">
        <authorList>
            <consortium name="RefSeq"/>
        </authorList>
    </citation>
    <scope>IDENTIFICATION</scope>
    <source>
        <tissue evidence="4">Leaf</tissue>
    </source>
</reference>
<dbReference type="SUPFAM" id="SSF53098">
    <property type="entry name" value="Ribonuclease H-like"/>
    <property type="match status" value="1"/>
</dbReference>
<reference evidence="3" key="1">
    <citation type="journal article" date="2020" name="Plant Biotechnol. J.">
        <title>The pomegranate (Punica granatum L.) draft genome dissects genetic divergence between soft- and hard-seeded cultivars.</title>
        <authorList>
            <person name="Luo X."/>
            <person name="Li H."/>
            <person name="Wu Z."/>
            <person name="Yao W."/>
            <person name="Zhao P."/>
            <person name="Cao D."/>
            <person name="Yu H."/>
            <person name="Li K."/>
            <person name="Poudel K."/>
            <person name="Zhao D."/>
            <person name="Zhang F."/>
            <person name="Xia X."/>
            <person name="Chen L."/>
            <person name="Wang Q."/>
            <person name="Jing D."/>
            <person name="Cao S."/>
        </authorList>
    </citation>
    <scope>NUCLEOTIDE SEQUENCE [LARGE SCALE GENOMIC DNA]</scope>
    <source>
        <strain evidence="3">cv. Tunisia</strain>
    </source>
</reference>
<dbReference type="OrthoDB" id="10258156at2759"/>
<keyword evidence="3" id="KW-1185">Reference proteome</keyword>
<dbReference type="SUPFAM" id="SSF53335">
    <property type="entry name" value="S-adenosyl-L-methionine-dependent methyltransferases"/>
    <property type="match status" value="1"/>
</dbReference>